<dbReference type="PANTHER" id="PTHR38792">
    <property type="entry name" value="BNR/ASP-BOX REPEAT DOMAIN PROTEIN (AFU_ORTHOLOGUE AFUA_7G06430)-RELATED"/>
    <property type="match status" value="1"/>
</dbReference>
<accession>A0AA41Y180</accession>
<dbReference type="Gene3D" id="2.120.10.10">
    <property type="match status" value="1"/>
</dbReference>
<sequence length="580" mass="64814">MFGLIGYLAMCLFAGGCNKSDDPADTYKPLTGDPVDGIRIAWDYSSMQKLAPQGDRTLGWVGYPRVRRLNDGRLIAVYETQGNGEMVESTDNGKHWSQPVLTFQKHTYTNNQGESTDVNIANTELIQLQNGDLVMACNYRPAKDEIAPFAIAIRRSTDGGQSWSESQVIYEAGPRFRDGCWEPAFLQLPNGELQVYFANESPFRTSDEQNISMIHSTDNGMSWSEDVKTVCFREGRRDGMPVPLLVNDEILVAIEDNKIGQFKPYIVRSKVSENWKTPVLANSPHRESALLKPLPDDIYAGAPYLMKLPSGEVILSYQTTSGRTTDWERSTMEVAIGDQTGSNFTKLSRPFAVPLDREAKWNSISLWDERTIVAAATTSFRSPNCEVWIIKGHLIPELKAVAGDIQVDGNINEWGADFPIFIGHQGEANLRAAIRHHDDKLFIGVNVNDSQLTSDSNNRIRADGVYLYLDANNQNLLEPGEGLCRFWCNFKGETKLEKGDRGQWKEVELDGVQAVAKTKSDTGYQIEFEIPLAAIQQNKLADFRINLGLVNYSQSAGIQEENLVNSVAEASNTWCRVTFR</sequence>
<evidence type="ECO:0000259" key="2">
    <source>
        <dbReference type="Pfam" id="PF13088"/>
    </source>
</evidence>
<dbReference type="InterPro" id="IPR036278">
    <property type="entry name" value="Sialidase_sf"/>
</dbReference>
<dbReference type="PANTHER" id="PTHR38792:SF3">
    <property type="entry name" value="BNR_ASP-BOX REPEAT DOMAIN PROTEIN (AFU_ORTHOLOGUE AFUA_7G06430)-RELATED"/>
    <property type="match status" value="1"/>
</dbReference>
<reference evidence="3" key="1">
    <citation type="submission" date="2022-10" db="EMBL/GenBank/DDBJ databases">
        <title>Gaoshiqiia sediminis gen. nov., sp. nov., isolated from coastal sediment.</title>
        <authorList>
            <person name="Yu W.X."/>
            <person name="Mu D.S."/>
            <person name="Du J.Z."/>
            <person name="Liang Y.Q."/>
        </authorList>
    </citation>
    <scope>NUCLEOTIDE SEQUENCE</scope>
    <source>
        <strain evidence="3">A06</strain>
    </source>
</reference>
<evidence type="ECO:0000313" key="4">
    <source>
        <dbReference type="Proteomes" id="UP001163821"/>
    </source>
</evidence>
<feature type="domain" description="Sialidase" evidence="2">
    <location>
        <begin position="139"/>
        <end position="226"/>
    </location>
</feature>
<dbReference type="RefSeq" id="WP_282590205.1">
    <property type="nucleotide sequence ID" value="NZ_JAPAAF010000002.1"/>
</dbReference>
<name>A0AA41Y180_9BACT</name>
<keyword evidence="3" id="KW-0326">Glycosidase</keyword>
<dbReference type="InterPro" id="IPR011040">
    <property type="entry name" value="Sialidase"/>
</dbReference>
<dbReference type="SUPFAM" id="SSF49344">
    <property type="entry name" value="CBD9-like"/>
    <property type="match status" value="1"/>
</dbReference>
<dbReference type="GO" id="GO:0004308">
    <property type="term" value="F:exo-alpha-sialidase activity"/>
    <property type="evidence" value="ECO:0007669"/>
    <property type="project" value="UniProtKB-EC"/>
</dbReference>
<proteinExistence type="predicted"/>
<dbReference type="Pfam" id="PF06452">
    <property type="entry name" value="CBM9_1"/>
    <property type="match status" value="1"/>
</dbReference>
<dbReference type="InterPro" id="IPR010502">
    <property type="entry name" value="Carb-bd_dom_fam9"/>
</dbReference>
<dbReference type="EC" id="3.2.1.18" evidence="3"/>
<keyword evidence="3" id="KW-0378">Hydrolase</keyword>
<dbReference type="EMBL" id="JAPAAF010000002">
    <property type="protein sequence ID" value="MCW0481596.1"/>
    <property type="molecule type" value="Genomic_DNA"/>
</dbReference>
<comment type="caution">
    <text evidence="3">The sequence shown here is derived from an EMBL/GenBank/DDBJ whole genome shotgun (WGS) entry which is preliminary data.</text>
</comment>
<gene>
    <name evidence="3" type="ORF">N2K84_02570</name>
</gene>
<keyword evidence="4" id="KW-1185">Reference proteome</keyword>
<dbReference type="GO" id="GO:0030246">
    <property type="term" value="F:carbohydrate binding"/>
    <property type="evidence" value="ECO:0007669"/>
    <property type="project" value="InterPro"/>
</dbReference>
<evidence type="ECO:0000313" key="3">
    <source>
        <dbReference type="EMBL" id="MCW0481596.1"/>
    </source>
</evidence>
<dbReference type="Gene3D" id="2.60.40.1190">
    <property type="match status" value="1"/>
</dbReference>
<dbReference type="GO" id="GO:0016052">
    <property type="term" value="P:carbohydrate catabolic process"/>
    <property type="evidence" value="ECO:0007669"/>
    <property type="project" value="InterPro"/>
</dbReference>
<dbReference type="Proteomes" id="UP001163821">
    <property type="component" value="Unassembled WGS sequence"/>
</dbReference>
<protein>
    <submittedName>
        <fullName evidence="3">Exo-alpha-sialidase</fullName>
        <ecNumber evidence="3">3.2.1.18</ecNumber>
    </submittedName>
</protein>
<organism evidence="3 4">
    <name type="scientific">Gaoshiqia sediminis</name>
    <dbReference type="NCBI Taxonomy" id="2986998"/>
    <lineage>
        <taxon>Bacteria</taxon>
        <taxon>Pseudomonadati</taxon>
        <taxon>Bacteroidota</taxon>
        <taxon>Bacteroidia</taxon>
        <taxon>Marinilabiliales</taxon>
        <taxon>Prolixibacteraceae</taxon>
        <taxon>Gaoshiqia</taxon>
    </lineage>
</organism>
<dbReference type="SUPFAM" id="SSF50939">
    <property type="entry name" value="Sialidases"/>
    <property type="match status" value="1"/>
</dbReference>
<dbReference type="AlphaFoldDB" id="A0AA41Y180"/>
<dbReference type="Pfam" id="PF13088">
    <property type="entry name" value="BNR_2"/>
    <property type="match status" value="1"/>
</dbReference>
<feature type="domain" description="Carbohydrate-binding" evidence="1">
    <location>
        <begin position="435"/>
        <end position="574"/>
    </location>
</feature>
<evidence type="ECO:0000259" key="1">
    <source>
        <dbReference type="Pfam" id="PF06452"/>
    </source>
</evidence>
<dbReference type="CDD" id="cd15482">
    <property type="entry name" value="Sialidase_non-viral"/>
    <property type="match status" value="1"/>
</dbReference>